<dbReference type="SUPFAM" id="SSF51735">
    <property type="entry name" value="NAD(P)-binding Rossmann-fold domains"/>
    <property type="match status" value="1"/>
</dbReference>
<proteinExistence type="inferred from homology"/>
<dbReference type="OrthoDB" id="1669814at2759"/>
<dbReference type="PANTHER" id="PTHR42760:SF133">
    <property type="entry name" value="3-OXOACYL-[ACYL-CARRIER-PROTEIN] REDUCTASE"/>
    <property type="match status" value="1"/>
</dbReference>
<comment type="similarity">
    <text evidence="1 4">Belongs to the short-chain dehydrogenases/reductases (SDR) family.</text>
</comment>
<reference evidence="5 6" key="1">
    <citation type="submission" date="2016-05" db="EMBL/GenBank/DDBJ databases">
        <title>A degradative enzymes factory behind the ericoid mycorrhizal symbiosis.</title>
        <authorList>
            <consortium name="DOE Joint Genome Institute"/>
            <person name="Martino E."/>
            <person name="Morin E."/>
            <person name="Grelet G."/>
            <person name="Kuo A."/>
            <person name="Kohler A."/>
            <person name="Daghino S."/>
            <person name="Barry K."/>
            <person name="Choi C."/>
            <person name="Cichocki N."/>
            <person name="Clum A."/>
            <person name="Copeland A."/>
            <person name="Hainaut M."/>
            <person name="Haridas S."/>
            <person name="Labutti K."/>
            <person name="Lindquist E."/>
            <person name="Lipzen A."/>
            <person name="Khouja H.-R."/>
            <person name="Murat C."/>
            <person name="Ohm R."/>
            <person name="Olson A."/>
            <person name="Spatafora J."/>
            <person name="Veneault-Fourrey C."/>
            <person name="Henrissat B."/>
            <person name="Grigoriev I."/>
            <person name="Martin F."/>
            <person name="Perotto S."/>
        </authorList>
    </citation>
    <scope>NUCLEOTIDE SEQUENCE [LARGE SCALE GENOMIC DNA]</scope>
    <source>
        <strain evidence="5 6">UAMH 7357</strain>
    </source>
</reference>
<keyword evidence="2" id="KW-0521">NADP</keyword>
<evidence type="ECO:0000256" key="3">
    <source>
        <dbReference type="ARBA" id="ARBA00023002"/>
    </source>
</evidence>
<dbReference type="EMBL" id="KZ613465">
    <property type="protein sequence ID" value="PMD27776.1"/>
    <property type="molecule type" value="Genomic_DNA"/>
</dbReference>
<keyword evidence="3" id="KW-0560">Oxidoreductase</keyword>
<dbReference type="InterPro" id="IPR002347">
    <property type="entry name" value="SDR_fam"/>
</dbReference>
<evidence type="ECO:0000313" key="5">
    <source>
        <dbReference type="EMBL" id="PMD27776.1"/>
    </source>
</evidence>
<evidence type="ECO:0000313" key="6">
    <source>
        <dbReference type="Proteomes" id="UP000235672"/>
    </source>
</evidence>
<dbReference type="AlphaFoldDB" id="A0A2J6QND6"/>
<dbReference type="Pfam" id="PF00106">
    <property type="entry name" value="adh_short"/>
    <property type="match status" value="1"/>
</dbReference>
<evidence type="ECO:0000256" key="4">
    <source>
        <dbReference type="RuleBase" id="RU000363"/>
    </source>
</evidence>
<dbReference type="STRING" id="1745343.A0A2J6QND6"/>
<dbReference type="GO" id="GO:0016616">
    <property type="term" value="F:oxidoreductase activity, acting on the CH-OH group of donors, NAD or NADP as acceptor"/>
    <property type="evidence" value="ECO:0007669"/>
    <property type="project" value="TreeGrafter"/>
</dbReference>
<dbReference type="InterPro" id="IPR036291">
    <property type="entry name" value="NAD(P)-bd_dom_sf"/>
</dbReference>
<dbReference type="Proteomes" id="UP000235672">
    <property type="component" value="Unassembled WGS sequence"/>
</dbReference>
<dbReference type="InterPro" id="IPR020904">
    <property type="entry name" value="Sc_DH/Rdtase_CS"/>
</dbReference>
<accession>A0A2J6QND6</accession>
<dbReference type="PANTHER" id="PTHR42760">
    <property type="entry name" value="SHORT-CHAIN DEHYDROGENASES/REDUCTASES FAMILY MEMBER"/>
    <property type="match status" value="1"/>
</dbReference>
<dbReference type="GO" id="GO:0006633">
    <property type="term" value="P:fatty acid biosynthetic process"/>
    <property type="evidence" value="ECO:0007669"/>
    <property type="project" value="TreeGrafter"/>
</dbReference>
<organism evidence="5 6">
    <name type="scientific">Hyaloscypha hepaticicola</name>
    <dbReference type="NCBI Taxonomy" id="2082293"/>
    <lineage>
        <taxon>Eukaryota</taxon>
        <taxon>Fungi</taxon>
        <taxon>Dikarya</taxon>
        <taxon>Ascomycota</taxon>
        <taxon>Pezizomycotina</taxon>
        <taxon>Leotiomycetes</taxon>
        <taxon>Helotiales</taxon>
        <taxon>Hyaloscyphaceae</taxon>
        <taxon>Hyaloscypha</taxon>
    </lineage>
</organism>
<protein>
    <submittedName>
        <fullName evidence="5">NAD(P)-binding protein</fullName>
    </submittedName>
</protein>
<keyword evidence="6" id="KW-1185">Reference proteome</keyword>
<dbReference type="PROSITE" id="PS00061">
    <property type="entry name" value="ADH_SHORT"/>
    <property type="match status" value="1"/>
</dbReference>
<dbReference type="PRINTS" id="PR00080">
    <property type="entry name" value="SDRFAMILY"/>
</dbReference>
<name>A0A2J6QND6_9HELO</name>
<dbReference type="Gene3D" id="3.40.50.720">
    <property type="entry name" value="NAD(P)-binding Rossmann-like Domain"/>
    <property type="match status" value="1"/>
</dbReference>
<dbReference type="GO" id="GO:0048038">
    <property type="term" value="F:quinone binding"/>
    <property type="evidence" value="ECO:0007669"/>
    <property type="project" value="TreeGrafter"/>
</dbReference>
<evidence type="ECO:0000256" key="1">
    <source>
        <dbReference type="ARBA" id="ARBA00006484"/>
    </source>
</evidence>
<gene>
    <name evidence="5" type="ORF">NA56DRAFT_696797</name>
</gene>
<evidence type="ECO:0000256" key="2">
    <source>
        <dbReference type="ARBA" id="ARBA00022857"/>
    </source>
</evidence>
<dbReference type="PRINTS" id="PR00081">
    <property type="entry name" value="GDHRDH"/>
</dbReference>
<sequence length="277" mass="29603">MNFLRPSIQSKSISTIQTLKRTFTQTSRLHNSTDTRRQLAGKHCIITGASRGIGAEIARRFAREGARCLLIGRNESLLEHVKEGLEKAEGGEHRVLVGDIGDGEFWALLKKEKHVDILVNVAGITHYSPLFVTSPSLLEEVVRTNLVGTMMACRTVGRNMMAVKGGCIINVASLLGVKGGRGSAAYAASKAGVIGLTRALASELGEKNVRVNVLVPGYIETDMTEAMTPEARSEALNSVPLKRFGQAAEIADAAVFLAANQYANNCVLNLDGGLSAT</sequence>
<dbReference type="FunFam" id="3.40.50.720:FF:000173">
    <property type="entry name" value="3-oxoacyl-[acyl-carrier protein] reductase"/>
    <property type="match status" value="1"/>
</dbReference>